<dbReference type="GO" id="GO:0005739">
    <property type="term" value="C:mitochondrion"/>
    <property type="evidence" value="ECO:0007669"/>
    <property type="project" value="EnsemblFungi"/>
</dbReference>
<dbReference type="GO" id="GO:0005829">
    <property type="term" value="C:cytosol"/>
    <property type="evidence" value="ECO:0007669"/>
    <property type="project" value="EnsemblFungi"/>
</dbReference>
<dbReference type="RefSeq" id="XP_020122955.1">
    <property type="nucleotide sequence ID" value="XM_020261844.1"/>
</dbReference>
<dbReference type="PANTHER" id="PTHR22624">
    <property type="entry name" value="CYSTEINE PROTEASE ATG4"/>
    <property type="match status" value="1"/>
</dbReference>
<dbReference type="GO" id="GO:0000407">
    <property type="term" value="C:phagophore assembly site"/>
    <property type="evidence" value="ECO:0007669"/>
    <property type="project" value="UniProtKB-SubCell"/>
</dbReference>
<sequence length="427" mass="47936">MNNIDISRYKRMIQYFWDAEPKNEQGPGSRIWCLGREYVTPEYPTGSNSSNSNSNDDSATTATSNKDNSQEEDGAEENVQSKDLGWPQAFLDDFESRIWMTYRSNFPPIAKSEDVNAAQAMTLSVRLRSQLTEGFTSDTGWGCMIRSGQSLLANALAISMLGRDWHRNNNRTDEAKLLSLFADDPAAPFSIHRFVRHGALFCGKHPGEWFGPSATASCIQALSDEYKDAGMNVYVTSDSSDVHEDKFKAVACSSSSSNNNRIMRPTLILIGTRLGIDRVTPVYRTGLTSLLKLPQSLGIAGGRPSASHYFVGVQNSHFFYLDPHHTRPALPYKGKDEAYRYTQEELDSCHTRRLRRLHIDDMDPSMLVGFLIRDEDDWLDWKRRLSALGKNGKAIVHIVNSETVPMTTTEREGALDEVEALDSELEE</sequence>
<comment type="subcellular location">
    <subcellularLocation>
        <location evidence="11">Nucleus</location>
    </subcellularLocation>
    <subcellularLocation>
        <location evidence="11">Cytoplasm</location>
    </subcellularLocation>
    <subcellularLocation>
        <location evidence="1">Preautophagosomal structure</location>
    </subcellularLocation>
</comment>
<dbReference type="GO" id="GO:0006612">
    <property type="term" value="P:protein targeting to membrane"/>
    <property type="evidence" value="ECO:0007669"/>
    <property type="project" value="EnsemblFungi"/>
</dbReference>
<evidence type="ECO:0000256" key="6">
    <source>
        <dbReference type="ARBA" id="ARBA00022801"/>
    </source>
</evidence>
<dbReference type="EMBL" id="LFMY01000002">
    <property type="protein sequence ID" value="OKL62834.1"/>
    <property type="molecule type" value="Genomic_DNA"/>
</dbReference>
<dbReference type="PANTHER" id="PTHR22624:SF49">
    <property type="entry name" value="CYSTEINE PROTEASE"/>
    <property type="match status" value="1"/>
</dbReference>
<feature type="domain" description="Peptidase C54 catalytic" evidence="13">
    <location>
        <begin position="88"/>
        <end position="383"/>
    </location>
</feature>
<keyword evidence="9" id="KW-0072">Autophagy</keyword>
<evidence type="ECO:0000256" key="9">
    <source>
        <dbReference type="ARBA" id="ARBA00023006"/>
    </source>
</evidence>
<dbReference type="OrthoDB" id="2960936at2759"/>
<protein>
    <recommendedName>
        <fullName evidence="11">Cysteine protease</fullName>
        <ecNumber evidence="11">3.4.22.-</ecNumber>
    </recommendedName>
</protein>
<keyword evidence="8" id="KW-0653">Protein transport</keyword>
<evidence type="ECO:0000313" key="15">
    <source>
        <dbReference type="Proteomes" id="UP000214365"/>
    </source>
</evidence>
<evidence type="ECO:0000256" key="8">
    <source>
        <dbReference type="ARBA" id="ARBA00022927"/>
    </source>
</evidence>
<dbReference type="GeneID" id="31001862"/>
<dbReference type="EC" id="3.4.22.-" evidence="11"/>
<keyword evidence="5 11" id="KW-0645">Protease</keyword>
<reference evidence="14 15" key="1">
    <citation type="submission" date="2015-06" db="EMBL/GenBank/DDBJ databases">
        <title>Talaromyces atroroseus IBT 11181 draft genome.</title>
        <authorList>
            <person name="Rasmussen K.B."/>
            <person name="Rasmussen S."/>
            <person name="Petersen B."/>
            <person name="Sicheritz-Ponten T."/>
            <person name="Mortensen U.H."/>
            <person name="Thrane U."/>
        </authorList>
    </citation>
    <scope>NUCLEOTIDE SEQUENCE [LARGE SCALE GENOMIC DNA]</scope>
    <source>
        <strain evidence="14 15">IBT 11181</strain>
    </source>
</reference>
<dbReference type="STRING" id="1441469.A0A1Q5QA64"/>
<dbReference type="InterPro" id="IPR038765">
    <property type="entry name" value="Papain-like_cys_pep_sf"/>
</dbReference>
<dbReference type="GO" id="GO:0034727">
    <property type="term" value="P:piecemeal microautophagy of the nucleus"/>
    <property type="evidence" value="ECO:0007669"/>
    <property type="project" value="EnsemblFungi"/>
</dbReference>
<comment type="catalytic activity">
    <reaction evidence="10">
        <text>[protein]-C-terminal L-amino acid-glycyl-phosphatidylethanolamide + H2O = [protein]-C-terminal L-amino acid-glycine + a 1,2-diacyl-sn-glycero-3-phosphoethanolamine</text>
        <dbReference type="Rhea" id="RHEA:67548"/>
        <dbReference type="Rhea" id="RHEA-COMP:17323"/>
        <dbReference type="Rhea" id="RHEA-COMP:17324"/>
        <dbReference type="ChEBI" id="CHEBI:15377"/>
        <dbReference type="ChEBI" id="CHEBI:64612"/>
        <dbReference type="ChEBI" id="CHEBI:172940"/>
        <dbReference type="ChEBI" id="CHEBI:172941"/>
    </reaction>
    <physiologicalReaction direction="left-to-right" evidence="10">
        <dbReference type="Rhea" id="RHEA:67549"/>
    </physiologicalReaction>
</comment>
<gene>
    <name evidence="14" type="ORF">UA08_02107</name>
</gene>
<evidence type="ECO:0000256" key="5">
    <source>
        <dbReference type="ARBA" id="ARBA00022670"/>
    </source>
</evidence>
<dbReference type="GO" id="GO:0019786">
    <property type="term" value="F:protein-phosphatidylethanolamide deconjugating activity"/>
    <property type="evidence" value="ECO:0007669"/>
    <property type="project" value="EnsemblFungi"/>
</dbReference>
<dbReference type="InterPro" id="IPR046792">
    <property type="entry name" value="Peptidase_C54_cat"/>
</dbReference>
<keyword evidence="4 11" id="KW-0963">Cytoplasm</keyword>
<organism evidence="14 15">
    <name type="scientific">Talaromyces atroroseus</name>
    <dbReference type="NCBI Taxonomy" id="1441469"/>
    <lineage>
        <taxon>Eukaryota</taxon>
        <taxon>Fungi</taxon>
        <taxon>Dikarya</taxon>
        <taxon>Ascomycota</taxon>
        <taxon>Pezizomycotina</taxon>
        <taxon>Eurotiomycetes</taxon>
        <taxon>Eurotiomycetidae</taxon>
        <taxon>Eurotiales</taxon>
        <taxon>Trichocomaceae</taxon>
        <taxon>Talaromyces</taxon>
        <taxon>Talaromyces sect. Trachyspermi</taxon>
    </lineage>
</organism>
<dbReference type="GO" id="GO:0004197">
    <property type="term" value="F:cysteine-type endopeptidase activity"/>
    <property type="evidence" value="ECO:0007669"/>
    <property type="project" value="EnsemblFungi"/>
</dbReference>
<comment type="caution">
    <text evidence="14">The sequence shown here is derived from an EMBL/GenBank/DDBJ whole genome shotgun (WGS) entry which is preliminary data.</text>
</comment>
<keyword evidence="11" id="KW-0539">Nucleus</keyword>
<dbReference type="GO" id="GO:0000045">
    <property type="term" value="P:autophagosome assembly"/>
    <property type="evidence" value="ECO:0007669"/>
    <property type="project" value="EnsemblFungi"/>
</dbReference>
<dbReference type="AlphaFoldDB" id="A0A1Q5QA64"/>
<name>A0A1Q5QA64_TALAT</name>
<evidence type="ECO:0000256" key="4">
    <source>
        <dbReference type="ARBA" id="ARBA00022490"/>
    </source>
</evidence>
<dbReference type="Proteomes" id="UP000214365">
    <property type="component" value="Unassembled WGS sequence"/>
</dbReference>
<dbReference type="GO" id="GO:0015031">
    <property type="term" value="P:protein transport"/>
    <property type="evidence" value="ECO:0007669"/>
    <property type="project" value="UniProtKB-KW"/>
</dbReference>
<dbReference type="GO" id="GO:0016485">
    <property type="term" value="P:protein processing"/>
    <property type="evidence" value="ECO:0007669"/>
    <property type="project" value="TreeGrafter"/>
</dbReference>
<evidence type="ECO:0000256" key="11">
    <source>
        <dbReference type="RuleBase" id="RU363115"/>
    </source>
</evidence>
<dbReference type="GO" id="GO:0035973">
    <property type="term" value="P:aggrephagy"/>
    <property type="evidence" value="ECO:0007669"/>
    <property type="project" value="TreeGrafter"/>
</dbReference>
<evidence type="ECO:0000259" key="13">
    <source>
        <dbReference type="Pfam" id="PF03416"/>
    </source>
</evidence>
<keyword evidence="15" id="KW-1185">Reference proteome</keyword>
<feature type="region of interest" description="Disordered" evidence="12">
    <location>
        <begin position="42"/>
        <end position="82"/>
    </location>
</feature>
<accession>A0A1Q5QA64</accession>
<dbReference type="GO" id="GO:0000423">
    <property type="term" value="P:mitophagy"/>
    <property type="evidence" value="ECO:0007669"/>
    <property type="project" value="TreeGrafter"/>
</dbReference>
<dbReference type="SUPFAM" id="SSF54001">
    <property type="entry name" value="Cysteine proteinases"/>
    <property type="match status" value="1"/>
</dbReference>
<comment type="similarity">
    <text evidence="2 11">Belongs to the peptidase C54 family.</text>
</comment>
<evidence type="ECO:0000256" key="10">
    <source>
        <dbReference type="ARBA" id="ARBA00029362"/>
    </source>
</evidence>
<evidence type="ECO:0000256" key="7">
    <source>
        <dbReference type="ARBA" id="ARBA00022807"/>
    </source>
</evidence>
<evidence type="ECO:0000256" key="3">
    <source>
        <dbReference type="ARBA" id="ARBA00022448"/>
    </source>
</evidence>
<dbReference type="Pfam" id="PF03416">
    <property type="entry name" value="Peptidase_C54"/>
    <property type="match status" value="1"/>
</dbReference>
<evidence type="ECO:0000256" key="1">
    <source>
        <dbReference type="ARBA" id="ARBA00004329"/>
    </source>
</evidence>
<dbReference type="InterPro" id="IPR005078">
    <property type="entry name" value="Peptidase_C54"/>
</dbReference>
<dbReference type="GO" id="GO:0005634">
    <property type="term" value="C:nucleus"/>
    <property type="evidence" value="ECO:0007669"/>
    <property type="project" value="UniProtKB-SubCell"/>
</dbReference>
<keyword evidence="6 11" id="KW-0378">Hydrolase</keyword>
<keyword evidence="7" id="KW-0788">Thiol protease</keyword>
<evidence type="ECO:0000313" key="14">
    <source>
        <dbReference type="EMBL" id="OKL62834.1"/>
    </source>
</evidence>
<feature type="compositionally biased region" description="Low complexity" evidence="12">
    <location>
        <begin position="47"/>
        <end position="65"/>
    </location>
</feature>
<keyword evidence="3" id="KW-0813">Transport</keyword>
<comment type="function">
    <text evidence="11">Required for selective autophagic degradation of the nucleus (nucleophagy) as well as for mitophagy which contributes to regulate mitochondrial quantity and quality by eliminating the mitochondria to a basal level to fulfill cellular energy requirements and preventing excess ROS production.</text>
</comment>
<evidence type="ECO:0000256" key="2">
    <source>
        <dbReference type="ARBA" id="ARBA00010958"/>
    </source>
</evidence>
<proteinExistence type="inferred from homology"/>
<evidence type="ECO:0000256" key="12">
    <source>
        <dbReference type="SAM" id="MobiDB-lite"/>
    </source>
</evidence>